<sequence>NGRWPGMAQTILNDMDRFKRDYLQNGVYWTGDEGYCQIGVRRCSKYDSDSIHSIKEGTEKEDKEDKEKEGDKEDKEKEGDKDCLKEEKDIHSIKESIHYKRAPYFFVRGRADDVINVSGHRISTAEVESATNSHPSVVECAMVGQENALTGMGIVLFVVLQHKTGDQKSDDQKITSSGDDQKITSSGDDQKIKLEIKKHLRTVIGALINPDKIFIVDDIPKTRTGKIMRRVLKRMLTIKLENDMAALLGDTSTMGNRECLENIKQVILRDNSKV</sequence>
<dbReference type="InterPro" id="IPR045851">
    <property type="entry name" value="AMP-bd_C_sf"/>
</dbReference>
<evidence type="ECO:0000259" key="2">
    <source>
        <dbReference type="Pfam" id="PF13193"/>
    </source>
</evidence>
<gene>
    <name evidence="3" type="ORF">M153_9253000998</name>
</gene>
<feature type="non-terminal residue" evidence="3">
    <location>
        <position position="1"/>
    </location>
</feature>
<dbReference type="GO" id="GO:0006085">
    <property type="term" value="P:acetyl-CoA biosynthetic process"/>
    <property type="evidence" value="ECO:0007669"/>
    <property type="project" value="TreeGrafter"/>
</dbReference>
<proteinExistence type="predicted"/>
<protein>
    <submittedName>
        <fullName evidence="3">Acetyl-CoA synthetase</fullName>
    </submittedName>
</protein>
<feature type="region of interest" description="Disordered" evidence="1">
    <location>
        <begin position="54"/>
        <end position="84"/>
    </location>
</feature>
<reference evidence="3 4" key="1">
    <citation type="submission" date="2015-07" db="EMBL/GenBank/DDBJ databases">
        <title>The genome of Pseudoloma neurophilia, a relevant intracellular parasite of the zebrafish.</title>
        <authorList>
            <person name="Ndikumana S."/>
            <person name="Pelin A."/>
            <person name="Sanders J."/>
            <person name="Corradi N."/>
        </authorList>
    </citation>
    <scope>NUCLEOTIDE SEQUENCE [LARGE SCALE GENOMIC DNA]</scope>
    <source>
        <strain evidence="3 4">MK1</strain>
    </source>
</reference>
<name>A0A0R0LRW8_9MICR</name>
<dbReference type="Proteomes" id="UP000051530">
    <property type="component" value="Unassembled WGS sequence"/>
</dbReference>
<dbReference type="InterPro" id="IPR025110">
    <property type="entry name" value="AMP-bd_C"/>
</dbReference>
<comment type="caution">
    <text evidence="3">The sequence shown here is derived from an EMBL/GenBank/DDBJ whole genome shotgun (WGS) entry which is preliminary data.</text>
</comment>
<dbReference type="AlphaFoldDB" id="A0A0R0LRW8"/>
<dbReference type="Gene3D" id="3.30.300.30">
    <property type="match status" value="1"/>
</dbReference>
<evidence type="ECO:0000313" key="4">
    <source>
        <dbReference type="Proteomes" id="UP000051530"/>
    </source>
</evidence>
<feature type="region of interest" description="Disordered" evidence="1">
    <location>
        <begin position="167"/>
        <end position="187"/>
    </location>
</feature>
<dbReference type="EMBL" id="LGUB01001090">
    <property type="protein sequence ID" value="KRH92237.1"/>
    <property type="molecule type" value="Genomic_DNA"/>
</dbReference>
<dbReference type="GO" id="GO:0003987">
    <property type="term" value="F:acetate-CoA ligase activity"/>
    <property type="evidence" value="ECO:0007669"/>
    <property type="project" value="TreeGrafter"/>
</dbReference>
<organism evidence="3 4">
    <name type="scientific">Pseudoloma neurophilia</name>
    <dbReference type="NCBI Taxonomy" id="146866"/>
    <lineage>
        <taxon>Eukaryota</taxon>
        <taxon>Fungi</taxon>
        <taxon>Fungi incertae sedis</taxon>
        <taxon>Microsporidia</taxon>
        <taxon>Pseudoloma</taxon>
    </lineage>
</organism>
<feature type="domain" description="AMP-binding enzyme C-terminal" evidence="2">
    <location>
        <begin position="126"/>
        <end position="226"/>
    </location>
</feature>
<accession>A0A0R0LRW8</accession>
<evidence type="ECO:0000313" key="3">
    <source>
        <dbReference type="EMBL" id="KRH92237.1"/>
    </source>
</evidence>
<keyword evidence="4" id="KW-1185">Reference proteome</keyword>
<dbReference type="VEuPathDB" id="MicrosporidiaDB:M153_9253000998"/>
<dbReference type="Pfam" id="PF13193">
    <property type="entry name" value="AMP-binding_C"/>
    <property type="match status" value="1"/>
</dbReference>
<dbReference type="PANTHER" id="PTHR24095">
    <property type="entry name" value="ACETYL-COENZYME A SYNTHETASE"/>
    <property type="match status" value="1"/>
</dbReference>
<evidence type="ECO:0000256" key="1">
    <source>
        <dbReference type="SAM" id="MobiDB-lite"/>
    </source>
</evidence>
<dbReference type="SUPFAM" id="SSF56801">
    <property type="entry name" value="Acetyl-CoA synthetase-like"/>
    <property type="match status" value="1"/>
</dbReference>
<dbReference type="OrthoDB" id="1706066at2759"/>
<feature type="compositionally biased region" description="Polar residues" evidence="1">
    <location>
        <begin position="174"/>
        <end position="187"/>
    </location>
</feature>
<dbReference type="PANTHER" id="PTHR24095:SF14">
    <property type="entry name" value="ACETYL-COENZYME A SYNTHETASE 1"/>
    <property type="match status" value="1"/>
</dbReference>